<dbReference type="Gene3D" id="3.50.50.100">
    <property type="match status" value="1"/>
</dbReference>
<dbReference type="InterPro" id="IPR051169">
    <property type="entry name" value="NADH-Q_oxidoreductase"/>
</dbReference>
<evidence type="ECO:0000256" key="7">
    <source>
        <dbReference type="ARBA" id="ARBA00052971"/>
    </source>
</evidence>
<dbReference type="FunFam" id="3.50.50.100:FF:000010">
    <property type="entry name" value="Alternative NAD(P)H-ubiquinone oxidoreductase C1, chloroplastic/mitochondrial"/>
    <property type="match status" value="1"/>
</dbReference>
<comment type="caution">
    <text evidence="10">The sequence shown here is derived from an EMBL/GenBank/DDBJ whole genome shotgun (WGS) entry which is preliminary data.</text>
</comment>
<keyword evidence="4" id="KW-0274">FAD</keyword>
<dbReference type="GO" id="GO:0042372">
    <property type="term" value="P:phylloquinone biosynthetic process"/>
    <property type="evidence" value="ECO:0007669"/>
    <property type="project" value="TreeGrafter"/>
</dbReference>
<dbReference type="EMBL" id="BTGU01000037">
    <property type="protein sequence ID" value="GMN51461.1"/>
    <property type="molecule type" value="Genomic_DNA"/>
</dbReference>
<evidence type="ECO:0000313" key="10">
    <source>
        <dbReference type="EMBL" id="GMN51461.1"/>
    </source>
</evidence>
<dbReference type="Gramene" id="FCD_00031111-RA">
    <property type="protein sequence ID" value="FCD_00031111-RA:cds"/>
    <property type="gene ID" value="FCD_00031111"/>
</dbReference>
<evidence type="ECO:0000313" key="11">
    <source>
        <dbReference type="Proteomes" id="UP001187192"/>
    </source>
</evidence>
<dbReference type="GO" id="GO:0009507">
    <property type="term" value="C:chloroplast"/>
    <property type="evidence" value="ECO:0007669"/>
    <property type="project" value="TreeGrafter"/>
</dbReference>
<dbReference type="PRINTS" id="PR00368">
    <property type="entry name" value="FADPNR"/>
</dbReference>
<organism evidence="10 11">
    <name type="scientific">Ficus carica</name>
    <name type="common">Common fig</name>
    <dbReference type="NCBI Taxonomy" id="3494"/>
    <lineage>
        <taxon>Eukaryota</taxon>
        <taxon>Viridiplantae</taxon>
        <taxon>Streptophyta</taxon>
        <taxon>Embryophyta</taxon>
        <taxon>Tracheophyta</taxon>
        <taxon>Spermatophyta</taxon>
        <taxon>Magnoliopsida</taxon>
        <taxon>eudicotyledons</taxon>
        <taxon>Gunneridae</taxon>
        <taxon>Pentapetalae</taxon>
        <taxon>rosids</taxon>
        <taxon>fabids</taxon>
        <taxon>Rosales</taxon>
        <taxon>Moraceae</taxon>
        <taxon>Ficeae</taxon>
        <taxon>Ficus</taxon>
    </lineage>
</organism>
<comment type="catalytic activity">
    <reaction evidence="7">
        <text>demethylphylloquinone + NADPH + H(+) = demethylphylloquinol + NADP(+)</text>
        <dbReference type="Rhea" id="RHEA:47744"/>
        <dbReference type="ChEBI" id="CHEBI:15378"/>
        <dbReference type="ChEBI" id="CHEBI:31087"/>
        <dbReference type="ChEBI" id="CHEBI:57783"/>
        <dbReference type="ChEBI" id="CHEBI:58349"/>
        <dbReference type="ChEBI" id="CHEBI:87844"/>
        <dbReference type="EC" id="1.6.5.12"/>
    </reaction>
</comment>
<dbReference type="Pfam" id="PF07992">
    <property type="entry name" value="Pyr_redox_2"/>
    <property type="match status" value="1"/>
</dbReference>
<keyword evidence="6" id="KW-0560">Oxidoreductase</keyword>
<name>A0AA88DCS9_FICCA</name>
<evidence type="ECO:0000256" key="1">
    <source>
        <dbReference type="ARBA" id="ARBA00001974"/>
    </source>
</evidence>
<dbReference type="GO" id="GO:0019646">
    <property type="term" value="P:aerobic electron transport chain"/>
    <property type="evidence" value="ECO:0007669"/>
    <property type="project" value="TreeGrafter"/>
</dbReference>
<gene>
    <name evidence="10" type="ORF">TIFTF001_020619</name>
</gene>
<protein>
    <recommendedName>
        <fullName evidence="8">demethylphylloquinone reductase</fullName>
        <ecNumber evidence="8">1.6.5.12</ecNumber>
    </recommendedName>
</protein>
<sequence length="554" mass="60616">MAQAVLTASATLVPFNRGVEVKVKQWSKLFSGFSRRSGTTRFTFPMNKNNNNNKSTRSGVGALKFASSAIGVNRGVADISEAQTSPRFYSWPDNKKPRVCILGGGFGGLYTALRLESLVWPDEKKPQVLLVDQSEHFVFKPMLYELLSGEVDEWEIAPRFTDLLAGTSVLFLQDKVKSLHPTDHLGRNGPARSTCGGTIHLESGLLIEYDWLVIALGAETKLDLVPGAADFALPFSTLEDARRVENKLRTLERRNFGKNSLIRVAVVGCGYSGVELAATISERLQDKGSVQAINAEKTICPQAPPGNREAALKVLSTRKVQLILGYLVRSIRRAENVESSEKPVGGGVVQEVSTESDSEKYILELQPAERGLKSQILKADLVLWTVGSKPLLLQLEPCDRPHELPLNARGQAETDETLRVKGHPRIFALGDSSTLRDSNGRALPATAQVAFQQADFAGWNLWAAINDRPLLPFRFQNLGEMMILGRNDAALSPTFIEGLTIEGPIGHAARKIAYLIRLPTDQHRLKVGISWLTKTAVDSIASVQSTLSKVLSSS</sequence>
<comment type="cofactor">
    <cofactor evidence="1">
        <name>FAD</name>
        <dbReference type="ChEBI" id="CHEBI:57692"/>
    </cofactor>
</comment>
<accession>A0AA88DCS9</accession>
<reference evidence="10" key="1">
    <citation type="submission" date="2023-07" db="EMBL/GenBank/DDBJ databases">
        <title>draft genome sequence of fig (Ficus carica).</title>
        <authorList>
            <person name="Takahashi T."/>
            <person name="Nishimura K."/>
        </authorList>
    </citation>
    <scope>NUCLEOTIDE SEQUENCE</scope>
</reference>
<dbReference type="AlphaFoldDB" id="A0AA88DCS9"/>
<keyword evidence="3" id="KW-0285">Flavoprotein</keyword>
<feature type="domain" description="FAD/NAD(P)-binding" evidence="9">
    <location>
        <begin position="98"/>
        <end position="454"/>
    </location>
</feature>
<evidence type="ECO:0000256" key="5">
    <source>
        <dbReference type="ARBA" id="ARBA00022857"/>
    </source>
</evidence>
<proteinExistence type="inferred from homology"/>
<dbReference type="InterPro" id="IPR023753">
    <property type="entry name" value="FAD/NAD-binding_dom"/>
</dbReference>
<evidence type="ECO:0000256" key="6">
    <source>
        <dbReference type="ARBA" id="ARBA00023002"/>
    </source>
</evidence>
<evidence type="ECO:0000259" key="9">
    <source>
        <dbReference type="Pfam" id="PF07992"/>
    </source>
</evidence>
<dbReference type="SUPFAM" id="SSF51905">
    <property type="entry name" value="FAD/NAD(P)-binding domain"/>
    <property type="match status" value="1"/>
</dbReference>
<dbReference type="EC" id="1.6.5.12" evidence="8"/>
<dbReference type="GO" id="GO:0003955">
    <property type="term" value="F:NAD(P)H dehydrogenase (quinone) activity"/>
    <property type="evidence" value="ECO:0007669"/>
    <property type="project" value="TreeGrafter"/>
</dbReference>
<evidence type="ECO:0000256" key="2">
    <source>
        <dbReference type="ARBA" id="ARBA00005272"/>
    </source>
</evidence>
<dbReference type="Proteomes" id="UP001187192">
    <property type="component" value="Unassembled WGS sequence"/>
</dbReference>
<comment type="similarity">
    <text evidence="2">Belongs to the NADH dehydrogenase family.</text>
</comment>
<dbReference type="PRINTS" id="PR00411">
    <property type="entry name" value="PNDRDTASEI"/>
</dbReference>
<evidence type="ECO:0000256" key="3">
    <source>
        <dbReference type="ARBA" id="ARBA00022630"/>
    </source>
</evidence>
<evidence type="ECO:0000256" key="4">
    <source>
        <dbReference type="ARBA" id="ARBA00022827"/>
    </source>
</evidence>
<keyword evidence="5" id="KW-0521">NADP</keyword>
<dbReference type="InterPro" id="IPR036188">
    <property type="entry name" value="FAD/NAD-bd_sf"/>
</dbReference>
<evidence type="ECO:0000256" key="8">
    <source>
        <dbReference type="ARBA" id="ARBA00066844"/>
    </source>
</evidence>
<dbReference type="PANTHER" id="PTHR42913:SF4">
    <property type="entry name" value="ALTERNATIVE NAD(P)H-UBIQUINONE OXIDOREDUCTASE C1, CHLOROPLASTIC_MITOCHONDRIAL"/>
    <property type="match status" value="1"/>
</dbReference>
<dbReference type="PANTHER" id="PTHR42913">
    <property type="entry name" value="APOPTOSIS-INDUCING FACTOR 1"/>
    <property type="match status" value="1"/>
</dbReference>
<keyword evidence="11" id="KW-1185">Reference proteome</keyword>